<dbReference type="PANTHER" id="PTHR42894">
    <property type="entry name" value="N-(5'-PHOSPHORIBOSYL)ANTHRANILATE ISOMERASE"/>
    <property type="match status" value="1"/>
</dbReference>
<dbReference type="EMBL" id="CP060244">
    <property type="protein sequence ID" value="QNT77638.1"/>
    <property type="molecule type" value="Genomic_DNA"/>
</dbReference>
<evidence type="ECO:0000256" key="6">
    <source>
        <dbReference type="ARBA" id="ARBA00022822"/>
    </source>
</evidence>
<dbReference type="Proteomes" id="UP000516349">
    <property type="component" value="Chromosome"/>
</dbReference>
<dbReference type="KEGG" id="ebla:JGUZn3_03870"/>
<keyword evidence="7 9" id="KW-0057">Aromatic amino acid biosynthesis</keyword>
<evidence type="ECO:0000256" key="8">
    <source>
        <dbReference type="ARBA" id="ARBA00023235"/>
    </source>
</evidence>
<proteinExistence type="inferred from homology"/>
<feature type="domain" description="N-(5'phosphoribosyl) anthranilate isomerase (PRAI)" evidence="10">
    <location>
        <begin position="5"/>
        <end position="213"/>
    </location>
</feature>
<dbReference type="UniPathway" id="UPA00035">
    <property type="reaction ID" value="UER00042"/>
</dbReference>
<evidence type="ECO:0000256" key="7">
    <source>
        <dbReference type="ARBA" id="ARBA00023141"/>
    </source>
</evidence>
<dbReference type="Gene3D" id="3.20.20.70">
    <property type="entry name" value="Aldolase class I"/>
    <property type="match status" value="1"/>
</dbReference>
<gene>
    <name evidence="9 11" type="primary">trpF</name>
    <name evidence="11" type="ORF">JGUZn3_03870</name>
</gene>
<dbReference type="AlphaFoldDB" id="A0A7H1NPC8"/>
<evidence type="ECO:0000256" key="3">
    <source>
        <dbReference type="ARBA" id="ARBA00012572"/>
    </source>
</evidence>
<comment type="pathway">
    <text evidence="2 9">Amino-acid biosynthesis; L-tryptophan biosynthesis; L-tryptophan from chorismate: step 3/5.</text>
</comment>
<organism evidence="11 12">
    <name type="scientific">Entomobacter blattae</name>
    <dbReference type="NCBI Taxonomy" id="2762277"/>
    <lineage>
        <taxon>Bacteria</taxon>
        <taxon>Pseudomonadati</taxon>
        <taxon>Pseudomonadota</taxon>
        <taxon>Alphaproteobacteria</taxon>
        <taxon>Acetobacterales</taxon>
        <taxon>Acetobacteraceae</taxon>
        <taxon>Entomobacter</taxon>
    </lineage>
</organism>
<evidence type="ECO:0000256" key="5">
    <source>
        <dbReference type="ARBA" id="ARBA00022605"/>
    </source>
</evidence>
<evidence type="ECO:0000256" key="9">
    <source>
        <dbReference type="HAMAP-Rule" id="MF_00135"/>
    </source>
</evidence>
<comment type="similarity">
    <text evidence="9">Belongs to the TrpF family.</text>
</comment>
<evidence type="ECO:0000256" key="2">
    <source>
        <dbReference type="ARBA" id="ARBA00004664"/>
    </source>
</evidence>
<dbReference type="GO" id="GO:0004640">
    <property type="term" value="F:phosphoribosylanthranilate isomerase activity"/>
    <property type="evidence" value="ECO:0007669"/>
    <property type="project" value="UniProtKB-UniRule"/>
</dbReference>
<keyword evidence="5 9" id="KW-0028">Amino-acid biosynthesis</keyword>
<protein>
    <recommendedName>
        <fullName evidence="4 9">N-(5'-phosphoribosyl)anthranilate isomerase</fullName>
        <shortName evidence="9">PRAI</shortName>
        <ecNumber evidence="3 9">5.3.1.24</ecNumber>
    </recommendedName>
</protein>
<comment type="catalytic activity">
    <reaction evidence="1 9">
        <text>N-(5-phospho-beta-D-ribosyl)anthranilate = 1-(2-carboxyphenylamino)-1-deoxy-D-ribulose 5-phosphate</text>
        <dbReference type="Rhea" id="RHEA:21540"/>
        <dbReference type="ChEBI" id="CHEBI:18277"/>
        <dbReference type="ChEBI" id="CHEBI:58613"/>
        <dbReference type="EC" id="5.3.1.24"/>
    </reaction>
</comment>
<dbReference type="Pfam" id="PF00697">
    <property type="entry name" value="PRAI"/>
    <property type="match status" value="1"/>
</dbReference>
<evidence type="ECO:0000256" key="1">
    <source>
        <dbReference type="ARBA" id="ARBA00001164"/>
    </source>
</evidence>
<dbReference type="EC" id="5.3.1.24" evidence="3 9"/>
<dbReference type="InterPro" id="IPR044643">
    <property type="entry name" value="TrpF_fam"/>
</dbReference>
<name>A0A7H1NPC8_9PROT</name>
<dbReference type="GO" id="GO:0000162">
    <property type="term" value="P:L-tryptophan biosynthetic process"/>
    <property type="evidence" value="ECO:0007669"/>
    <property type="project" value="UniProtKB-UniRule"/>
</dbReference>
<dbReference type="HAMAP" id="MF_00135">
    <property type="entry name" value="PRAI"/>
    <property type="match status" value="1"/>
</dbReference>
<keyword evidence="6 9" id="KW-0822">Tryptophan biosynthesis</keyword>
<keyword evidence="12" id="KW-1185">Reference proteome</keyword>
<dbReference type="SUPFAM" id="SSF51366">
    <property type="entry name" value="Ribulose-phoshate binding barrel"/>
    <property type="match status" value="1"/>
</dbReference>
<dbReference type="CDD" id="cd00405">
    <property type="entry name" value="PRAI"/>
    <property type="match status" value="1"/>
</dbReference>
<evidence type="ECO:0000259" key="10">
    <source>
        <dbReference type="Pfam" id="PF00697"/>
    </source>
</evidence>
<accession>A0A7H1NPC8</accession>
<sequence>MTVKVKICGLNTSAALKAAIEYGADWVGFVFFSRSPRYVSPQQAAALWQEAALRCEDSSQHGMRALPKIVGLFVGASWQEIDSARSFLPIDIVQYYGKVDYVRAIQKQLSLPVWHSCGISTVDDLPLETPANGLVVEAKTQKEDPLPGGMGHSFDWSLTAQWQAPVPWLLAGGLTAKNVQTALKQSMARAVDVSSGVETAPGKKEPALIRDFIMAAKKGLPPPA</sequence>
<evidence type="ECO:0000256" key="4">
    <source>
        <dbReference type="ARBA" id="ARBA00022272"/>
    </source>
</evidence>
<keyword evidence="8 9" id="KW-0413">Isomerase</keyword>
<evidence type="ECO:0000313" key="12">
    <source>
        <dbReference type="Proteomes" id="UP000516349"/>
    </source>
</evidence>
<dbReference type="InterPro" id="IPR013785">
    <property type="entry name" value="Aldolase_TIM"/>
</dbReference>
<dbReference type="InterPro" id="IPR001240">
    <property type="entry name" value="PRAI_dom"/>
</dbReference>
<evidence type="ECO:0000313" key="11">
    <source>
        <dbReference type="EMBL" id="QNT77638.1"/>
    </source>
</evidence>
<reference evidence="11 12" key="1">
    <citation type="submission" date="2020-08" db="EMBL/GenBank/DDBJ databases">
        <title>Complete genome sequence of Entomobacter blattae G55GP.</title>
        <authorList>
            <person name="Poehlein A."/>
            <person name="Guzman J."/>
            <person name="Daniel R."/>
            <person name="Vilcinskas A."/>
        </authorList>
    </citation>
    <scope>NUCLEOTIDE SEQUENCE [LARGE SCALE GENOMIC DNA]</scope>
    <source>
        <strain evidence="11 12">G55GP</strain>
    </source>
</reference>
<dbReference type="InterPro" id="IPR011060">
    <property type="entry name" value="RibuloseP-bd_barrel"/>
</dbReference>
<dbReference type="PANTHER" id="PTHR42894:SF1">
    <property type="entry name" value="N-(5'-PHOSPHORIBOSYL)ANTHRANILATE ISOMERASE"/>
    <property type="match status" value="1"/>
</dbReference>